<dbReference type="InterPro" id="IPR003680">
    <property type="entry name" value="Flavodoxin_fold"/>
</dbReference>
<evidence type="ECO:0000256" key="5">
    <source>
        <dbReference type="ARBA" id="ARBA00048542"/>
    </source>
</evidence>
<comment type="similarity">
    <text evidence="6">Belongs to the azoreductase type 1 family.</text>
</comment>
<keyword evidence="1 6" id="KW-0285">Flavoprotein</keyword>
<dbReference type="EC" id="1.7.1.17" evidence="6"/>
<evidence type="ECO:0000256" key="6">
    <source>
        <dbReference type="HAMAP-Rule" id="MF_01216"/>
    </source>
</evidence>
<dbReference type="SUPFAM" id="SSF52218">
    <property type="entry name" value="Flavoproteins"/>
    <property type="match status" value="1"/>
</dbReference>
<evidence type="ECO:0000259" key="7">
    <source>
        <dbReference type="Pfam" id="PF02525"/>
    </source>
</evidence>
<gene>
    <name evidence="6" type="primary">azoR</name>
    <name evidence="8" type="ORF">AQI88_40630</name>
</gene>
<dbReference type="PANTHER" id="PTHR43741:SF4">
    <property type="entry name" value="FMN-DEPENDENT NADH:QUINONE OXIDOREDUCTASE"/>
    <property type="match status" value="1"/>
</dbReference>
<protein>
    <recommendedName>
        <fullName evidence="6">FMN dependent NADH:quinone oxidoreductase</fullName>
        <ecNumber evidence="6">1.6.5.-</ecNumber>
    </recommendedName>
    <alternativeName>
        <fullName evidence="6">Azo-dye reductase</fullName>
    </alternativeName>
    <alternativeName>
        <fullName evidence="6">FMN-dependent NADH-azo compound oxidoreductase</fullName>
    </alternativeName>
    <alternativeName>
        <fullName evidence="6">FMN-dependent NADH-azoreductase</fullName>
        <ecNumber evidence="6">1.7.1.17</ecNumber>
    </alternativeName>
</protein>
<comment type="caution">
    <text evidence="8">The sequence shown here is derived from an EMBL/GenBank/DDBJ whole genome shotgun (WGS) entry which is preliminary data.</text>
</comment>
<keyword evidence="3 6" id="KW-0560">Oxidoreductase</keyword>
<dbReference type="Proteomes" id="UP000054241">
    <property type="component" value="Unassembled WGS sequence"/>
</dbReference>
<dbReference type="GO" id="GO:0016655">
    <property type="term" value="F:oxidoreductase activity, acting on NAD(P)H, quinone or similar compound as acceptor"/>
    <property type="evidence" value="ECO:0007669"/>
    <property type="project" value="InterPro"/>
</dbReference>
<proteinExistence type="inferred from homology"/>
<accession>A0A101N6T1</accession>
<dbReference type="GO" id="GO:0009055">
    <property type="term" value="F:electron transfer activity"/>
    <property type="evidence" value="ECO:0007669"/>
    <property type="project" value="UniProtKB-UniRule"/>
</dbReference>
<feature type="domain" description="Flavodoxin-like fold" evidence="7">
    <location>
        <begin position="3"/>
        <end position="186"/>
    </location>
</feature>
<comment type="function">
    <text evidence="6">Also exhibits azoreductase activity. Catalyzes the reductive cleavage of the azo bond in aromatic azo compounds to the corresponding amines.</text>
</comment>
<dbReference type="InterPro" id="IPR029039">
    <property type="entry name" value="Flavoprotein-like_sf"/>
</dbReference>
<reference evidence="8 9" key="1">
    <citation type="submission" date="2015-10" db="EMBL/GenBank/DDBJ databases">
        <title>Draft genome sequence of Streptomyces cellostaticus DSM 40189, type strain for the species Streptomyces cellostaticus.</title>
        <authorList>
            <person name="Ruckert C."/>
            <person name="Winkler A."/>
            <person name="Kalinowski J."/>
            <person name="Kampfer P."/>
            <person name="Glaeser S."/>
        </authorList>
    </citation>
    <scope>NUCLEOTIDE SEQUENCE [LARGE SCALE GENOMIC DNA]</scope>
    <source>
        <strain evidence="8 9">DSM 40189</strain>
    </source>
</reference>
<dbReference type="HAMAP" id="MF_01216">
    <property type="entry name" value="Azoreductase_type1"/>
    <property type="match status" value="1"/>
</dbReference>
<comment type="catalytic activity">
    <reaction evidence="5">
        <text>N,N-dimethyl-1,4-phenylenediamine + anthranilate + 2 NAD(+) = 2-(4-dimethylaminophenyl)diazenylbenzoate + 2 NADH + 2 H(+)</text>
        <dbReference type="Rhea" id="RHEA:55872"/>
        <dbReference type="ChEBI" id="CHEBI:15378"/>
        <dbReference type="ChEBI" id="CHEBI:15783"/>
        <dbReference type="ChEBI" id="CHEBI:16567"/>
        <dbReference type="ChEBI" id="CHEBI:57540"/>
        <dbReference type="ChEBI" id="CHEBI:57945"/>
        <dbReference type="ChEBI" id="CHEBI:71579"/>
        <dbReference type="EC" id="1.7.1.17"/>
    </reaction>
    <physiologicalReaction direction="right-to-left" evidence="5">
        <dbReference type="Rhea" id="RHEA:55874"/>
    </physiologicalReaction>
</comment>
<dbReference type="GO" id="GO:0016652">
    <property type="term" value="F:oxidoreductase activity, acting on NAD(P)H as acceptor"/>
    <property type="evidence" value="ECO:0007669"/>
    <property type="project" value="UniProtKB-UniRule"/>
</dbReference>
<evidence type="ECO:0000313" key="9">
    <source>
        <dbReference type="Proteomes" id="UP000054241"/>
    </source>
</evidence>
<dbReference type="RefSeq" id="WP_067010625.1">
    <property type="nucleotide sequence ID" value="NZ_BNDU01000009.1"/>
</dbReference>
<dbReference type="AlphaFoldDB" id="A0A101N6T1"/>
<keyword evidence="4 6" id="KW-0520">NAD</keyword>
<evidence type="ECO:0000256" key="4">
    <source>
        <dbReference type="ARBA" id="ARBA00023027"/>
    </source>
</evidence>
<keyword evidence="9" id="KW-1185">Reference proteome</keyword>
<dbReference type="InterPro" id="IPR050104">
    <property type="entry name" value="FMN-dep_NADH:Q_OxRdtase_AzoR1"/>
</dbReference>
<dbReference type="Pfam" id="PF02525">
    <property type="entry name" value="Flavodoxin_2"/>
    <property type="match status" value="1"/>
</dbReference>
<dbReference type="InterPro" id="IPR023048">
    <property type="entry name" value="NADH:quinone_OxRdtase_FMN_depd"/>
</dbReference>
<comment type="caution">
    <text evidence="6">Lacks conserved residue(s) required for the propagation of feature annotation.</text>
</comment>
<evidence type="ECO:0000256" key="3">
    <source>
        <dbReference type="ARBA" id="ARBA00023002"/>
    </source>
</evidence>
<comment type="cofactor">
    <cofactor evidence="6">
        <name>FMN</name>
        <dbReference type="ChEBI" id="CHEBI:58210"/>
    </cofactor>
    <text evidence="6">Binds 1 FMN per subunit.</text>
</comment>
<dbReference type="Gene3D" id="3.40.50.360">
    <property type="match status" value="1"/>
</dbReference>
<keyword evidence="2 6" id="KW-0288">FMN</keyword>
<sequence length="205" mass="22420">MSHLLHVDSSLGTESVSRRLSAYFAEEWRNKHPDSGYVYRDVAAQPIPHITEPVHQSLIYPDTDHGQSAQERELTAAITREVLDASVIVLGVPMHNFTVPSALKAWLDRIVHPAHMAVPSPLSGKKVVAVLSRGGSYAPGTPREAFDYQQTYLKAILEAIGLGDDLTFVTAELTMANAAPQMAQFKPQAEASMANAYETLEKLAQ</sequence>
<feature type="binding site" evidence="6">
    <location>
        <begin position="132"/>
        <end position="135"/>
    </location>
    <ligand>
        <name>FMN</name>
        <dbReference type="ChEBI" id="CHEBI:58210"/>
    </ligand>
</feature>
<evidence type="ECO:0000256" key="1">
    <source>
        <dbReference type="ARBA" id="ARBA00022630"/>
    </source>
</evidence>
<dbReference type="EC" id="1.6.5.-" evidence="6"/>
<dbReference type="GO" id="GO:0010181">
    <property type="term" value="F:FMN binding"/>
    <property type="evidence" value="ECO:0007669"/>
    <property type="project" value="UniProtKB-UniRule"/>
</dbReference>
<dbReference type="EMBL" id="LMWL01000101">
    <property type="protein sequence ID" value="KUM87587.1"/>
    <property type="molecule type" value="Genomic_DNA"/>
</dbReference>
<dbReference type="OrthoDB" id="9805013at2"/>
<feature type="binding site" evidence="6">
    <location>
        <begin position="15"/>
        <end position="17"/>
    </location>
    <ligand>
        <name>FMN</name>
        <dbReference type="ChEBI" id="CHEBI:58210"/>
    </ligand>
</feature>
<feature type="binding site" evidence="6">
    <location>
        <position position="10"/>
    </location>
    <ligand>
        <name>FMN</name>
        <dbReference type="ChEBI" id="CHEBI:58210"/>
    </ligand>
</feature>
<dbReference type="STRING" id="67285.AQI88_40630"/>
<dbReference type="PANTHER" id="PTHR43741">
    <property type="entry name" value="FMN-DEPENDENT NADH-AZOREDUCTASE 1"/>
    <property type="match status" value="1"/>
</dbReference>
<comment type="function">
    <text evidence="6">Quinone reductase that provides resistance to thiol-specific stress caused by electrophilic quinones.</text>
</comment>
<name>A0A101N6T1_9ACTN</name>
<evidence type="ECO:0000256" key="2">
    <source>
        <dbReference type="ARBA" id="ARBA00022643"/>
    </source>
</evidence>
<comment type="catalytic activity">
    <reaction evidence="6">
        <text>2 a quinone + NADH + H(+) = 2 a 1,4-benzosemiquinone + NAD(+)</text>
        <dbReference type="Rhea" id="RHEA:65952"/>
        <dbReference type="ChEBI" id="CHEBI:15378"/>
        <dbReference type="ChEBI" id="CHEBI:57540"/>
        <dbReference type="ChEBI" id="CHEBI:57945"/>
        <dbReference type="ChEBI" id="CHEBI:132124"/>
        <dbReference type="ChEBI" id="CHEBI:134225"/>
    </reaction>
</comment>
<organism evidence="8 9">
    <name type="scientific">Streptomyces cellostaticus</name>
    <dbReference type="NCBI Taxonomy" id="67285"/>
    <lineage>
        <taxon>Bacteria</taxon>
        <taxon>Bacillati</taxon>
        <taxon>Actinomycetota</taxon>
        <taxon>Actinomycetes</taxon>
        <taxon>Kitasatosporales</taxon>
        <taxon>Streptomycetaceae</taxon>
        <taxon>Streptomyces</taxon>
    </lineage>
</organism>
<comment type="subunit">
    <text evidence="6">Homodimer.</text>
</comment>
<evidence type="ECO:0000313" key="8">
    <source>
        <dbReference type="EMBL" id="KUM87587.1"/>
    </source>
</evidence>